<accession>A0ACA9LB64</accession>
<comment type="caution">
    <text evidence="1">The sequence shown here is derived from an EMBL/GenBank/DDBJ whole genome shotgun (WGS) entry which is preliminary data.</text>
</comment>
<proteinExistence type="predicted"/>
<sequence length="425" mass="48682">MILASSLPSNCQPEEARLYPCSLNCIPNFDDITFYLVEIITGEVCDKRTYKNECIHLSYHSGVSFIGNLFSIMSIQNQIIHILHIKDDGHFVDVQDIGWLNYDDDQLVLAQYRNFDAQFQINKRTMVNPILYKNATSEIMELDEEKLELPSLDSALSAYSFSSPMDNKVPSSSFIGSRQNSMQGISELLSTPPTEKDVAPISGIKQRLLTYLFKKAYDIDDGGLALRHFYQIFGQLSSLVMWKIQFIDESRFLIKFGNVDCVTGHHNDGASHTAFFVIYNFLTTEVISVFDNASEEFLTEYETLCEVLQQVAFNEPFSFNSAYSNNIYARENFKKYLYSIRHARNGGPFQAVKRVLASLPYGPQTCSESPYFDHALFSYDDKTISAFDRPRPCYENVAKFYSRETKELKFKIVFGLPDRSSNRIK</sequence>
<organism evidence="1 2">
    <name type="scientific">Cetraspora pellucida</name>
    <dbReference type="NCBI Taxonomy" id="1433469"/>
    <lineage>
        <taxon>Eukaryota</taxon>
        <taxon>Fungi</taxon>
        <taxon>Fungi incertae sedis</taxon>
        <taxon>Mucoromycota</taxon>
        <taxon>Glomeromycotina</taxon>
        <taxon>Glomeromycetes</taxon>
        <taxon>Diversisporales</taxon>
        <taxon>Gigasporaceae</taxon>
        <taxon>Cetraspora</taxon>
    </lineage>
</organism>
<name>A0ACA9LB64_9GLOM</name>
<evidence type="ECO:0000313" key="1">
    <source>
        <dbReference type="EMBL" id="CAG8517248.1"/>
    </source>
</evidence>
<protein>
    <submittedName>
        <fullName evidence="1">3134_t:CDS:1</fullName>
    </submittedName>
</protein>
<keyword evidence="2" id="KW-1185">Reference proteome</keyword>
<reference evidence="1" key="1">
    <citation type="submission" date="2021-06" db="EMBL/GenBank/DDBJ databases">
        <authorList>
            <person name="Kallberg Y."/>
            <person name="Tangrot J."/>
            <person name="Rosling A."/>
        </authorList>
    </citation>
    <scope>NUCLEOTIDE SEQUENCE</scope>
    <source>
        <strain evidence="1">28 12/20/2015</strain>
    </source>
</reference>
<dbReference type="Proteomes" id="UP000789366">
    <property type="component" value="Unassembled WGS sequence"/>
</dbReference>
<dbReference type="EMBL" id="CAJVPW010003031">
    <property type="protein sequence ID" value="CAG8517248.1"/>
    <property type="molecule type" value="Genomic_DNA"/>
</dbReference>
<gene>
    <name evidence="1" type="ORF">SPELUC_LOCUS3758</name>
</gene>
<evidence type="ECO:0000313" key="2">
    <source>
        <dbReference type="Proteomes" id="UP000789366"/>
    </source>
</evidence>